<dbReference type="EMBL" id="LSRX01000490">
    <property type="protein sequence ID" value="OLP95789.1"/>
    <property type="molecule type" value="Genomic_DNA"/>
</dbReference>
<keyword evidence="2" id="KW-1185">Reference proteome</keyword>
<gene>
    <name evidence="1" type="ORF">AK812_SmicGene22063</name>
</gene>
<organism evidence="1 2">
    <name type="scientific">Symbiodinium microadriaticum</name>
    <name type="common">Dinoflagellate</name>
    <name type="synonym">Zooxanthella microadriatica</name>
    <dbReference type="NCBI Taxonomy" id="2951"/>
    <lineage>
        <taxon>Eukaryota</taxon>
        <taxon>Sar</taxon>
        <taxon>Alveolata</taxon>
        <taxon>Dinophyceae</taxon>
        <taxon>Suessiales</taxon>
        <taxon>Symbiodiniaceae</taxon>
        <taxon>Symbiodinium</taxon>
    </lineage>
</organism>
<evidence type="ECO:0000313" key="1">
    <source>
        <dbReference type="EMBL" id="OLP95789.1"/>
    </source>
</evidence>
<dbReference type="AlphaFoldDB" id="A0A1Q9DKW5"/>
<proteinExistence type="predicted"/>
<reference evidence="1 2" key="1">
    <citation type="submission" date="2016-02" db="EMBL/GenBank/DDBJ databases">
        <title>Genome analysis of coral dinoflagellate symbionts highlights evolutionary adaptations to a symbiotic lifestyle.</title>
        <authorList>
            <person name="Aranda M."/>
            <person name="Li Y."/>
            <person name="Liew Y.J."/>
            <person name="Baumgarten S."/>
            <person name="Simakov O."/>
            <person name="Wilson M."/>
            <person name="Piel J."/>
            <person name="Ashoor H."/>
            <person name="Bougouffa S."/>
            <person name="Bajic V.B."/>
            <person name="Ryu T."/>
            <person name="Ravasi T."/>
            <person name="Bayer T."/>
            <person name="Micklem G."/>
            <person name="Kim H."/>
            <person name="Bhak J."/>
            <person name="Lajeunesse T.C."/>
            <person name="Voolstra C.R."/>
        </authorList>
    </citation>
    <scope>NUCLEOTIDE SEQUENCE [LARGE SCALE GENOMIC DNA]</scope>
    <source>
        <strain evidence="1 2">CCMP2467</strain>
    </source>
</reference>
<accession>A0A1Q9DKW5</accession>
<comment type="caution">
    <text evidence="1">The sequence shown here is derived from an EMBL/GenBank/DDBJ whole genome shotgun (WGS) entry which is preliminary data.</text>
</comment>
<name>A0A1Q9DKW5_SYMMI</name>
<dbReference type="Proteomes" id="UP000186817">
    <property type="component" value="Unassembled WGS sequence"/>
</dbReference>
<evidence type="ECO:0000313" key="2">
    <source>
        <dbReference type="Proteomes" id="UP000186817"/>
    </source>
</evidence>
<protein>
    <submittedName>
        <fullName evidence="1">Uncharacterized protein</fullName>
    </submittedName>
</protein>
<sequence>MDVDHVTRMQTGPSPSWLISVPSVSGCDDLAGKTVIDVGGWTSTADGLGYVTNKCSNMPYSDSIAVSCRYTELVCLCGLLKTCAGEFDGSGRQQIRGGLEGNAKERWREYLKILNTSSHMHRRDSALRGWFFYTPLPEGV</sequence>